<protein>
    <submittedName>
        <fullName evidence="3">FAD-dependent oxidoreductase</fullName>
    </submittedName>
</protein>
<gene>
    <name evidence="3" type="ORF">GCM10007209_08740</name>
</gene>
<accession>A0A830E4C6</accession>
<keyword evidence="1" id="KW-0560">Oxidoreductase</keyword>
<dbReference type="GO" id="GO:0016491">
    <property type="term" value="F:oxidoreductase activity"/>
    <property type="evidence" value="ECO:0007669"/>
    <property type="project" value="UniProtKB-KW"/>
</dbReference>
<dbReference type="SUPFAM" id="SSF51905">
    <property type="entry name" value="FAD/NAD(P)-binding domain"/>
    <property type="match status" value="1"/>
</dbReference>
<dbReference type="InterPro" id="IPR006076">
    <property type="entry name" value="FAD-dep_OxRdtase"/>
</dbReference>
<reference evidence="3" key="1">
    <citation type="journal article" date="2014" name="Int. J. Syst. Evol. Microbiol.">
        <title>Complete genome sequence of Corynebacterium casei LMG S-19264T (=DSM 44701T), isolated from a smear-ripened cheese.</title>
        <authorList>
            <consortium name="US DOE Joint Genome Institute (JGI-PGF)"/>
            <person name="Walter F."/>
            <person name="Albersmeier A."/>
            <person name="Kalinowski J."/>
            <person name="Ruckert C."/>
        </authorList>
    </citation>
    <scope>NUCLEOTIDE SEQUENCE</scope>
    <source>
        <strain evidence="3">CCM 7217</strain>
    </source>
</reference>
<dbReference type="Gene3D" id="3.30.9.10">
    <property type="entry name" value="D-Amino Acid Oxidase, subunit A, domain 2"/>
    <property type="match status" value="1"/>
</dbReference>
<dbReference type="InterPro" id="IPR036188">
    <property type="entry name" value="FAD/NAD-bd_sf"/>
</dbReference>
<organism evidence="3 4">
    <name type="scientific">Haloferax sulfurifontis</name>
    <dbReference type="NCBI Taxonomy" id="255616"/>
    <lineage>
        <taxon>Archaea</taxon>
        <taxon>Methanobacteriati</taxon>
        <taxon>Methanobacteriota</taxon>
        <taxon>Stenosarchaea group</taxon>
        <taxon>Halobacteria</taxon>
        <taxon>Halobacteriales</taxon>
        <taxon>Haloferacaceae</taxon>
        <taxon>Haloferax</taxon>
    </lineage>
</organism>
<dbReference type="AlphaFoldDB" id="A0A830E4C6"/>
<proteinExistence type="predicted"/>
<dbReference type="EMBL" id="BMCI01000002">
    <property type="protein sequence ID" value="GGC49365.1"/>
    <property type="molecule type" value="Genomic_DNA"/>
</dbReference>
<sequence>MHVLIVGGGVVGLACAHALAGRGAEVTVCEAGTLGGGSTGRAAGGIRTQFSTRVNVELSLASVPVWESFADDFGVDIDYRRSGYLFLARTEETAAAFRENVAMQTEAGAPSRVLSPAEAAEYLPELRTESFVAATFSAADGVADPHSAVQGYADAARAAGVDIRTKTPVTDLARVGDGGSDGGFDDGSADAVAAPDAGGWRAETPDGSIDADAVVVAAGAWSGRVASLAGVNLPLAPRRRQIAVVEPEGDLPADAPLTIDLDTGAYFRPEREGTAVVGGHFSESDPDVDPDRFDESMDVEWAVEATERADDAAAYFGPETRIRNGWAGLYAVTPDHHAILDAVEPGLVVAAGFSGHGFQHAPATGEAVADLCLGEDACEVDVSALSLDRFESGETLRERNVA</sequence>
<evidence type="ECO:0000256" key="1">
    <source>
        <dbReference type="ARBA" id="ARBA00023002"/>
    </source>
</evidence>
<comment type="caution">
    <text evidence="3">The sequence shown here is derived from an EMBL/GenBank/DDBJ whole genome shotgun (WGS) entry which is preliminary data.</text>
</comment>
<feature type="domain" description="FAD dependent oxidoreductase" evidence="2">
    <location>
        <begin position="3"/>
        <end position="371"/>
    </location>
</feature>
<evidence type="ECO:0000259" key="2">
    <source>
        <dbReference type="Pfam" id="PF01266"/>
    </source>
</evidence>
<dbReference type="PANTHER" id="PTHR13847">
    <property type="entry name" value="SARCOSINE DEHYDROGENASE-RELATED"/>
    <property type="match status" value="1"/>
</dbReference>
<dbReference type="Gene3D" id="3.50.50.60">
    <property type="entry name" value="FAD/NAD(P)-binding domain"/>
    <property type="match status" value="1"/>
</dbReference>
<dbReference type="GO" id="GO:0005737">
    <property type="term" value="C:cytoplasm"/>
    <property type="evidence" value="ECO:0007669"/>
    <property type="project" value="TreeGrafter"/>
</dbReference>
<name>A0A830E4C6_9EURY</name>
<dbReference type="Proteomes" id="UP000646833">
    <property type="component" value="Unassembled WGS sequence"/>
</dbReference>
<dbReference type="RefSeq" id="WP_188423273.1">
    <property type="nucleotide sequence ID" value="NZ_BMCI01000002.1"/>
</dbReference>
<evidence type="ECO:0000313" key="3">
    <source>
        <dbReference type="EMBL" id="GGC49365.1"/>
    </source>
</evidence>
<evidence type="ECO:0000313" key="4">
    <source>
        <dbReference type="Proteomes" id="UP000646833"/>
    </source>
</evidence>
<dbReference type="PANTHER" id="PTHR13847:SF287">
    <property type="entry name" value="FAD-DEPENDENT OXIDOREDUCTASE DOMAIN-CONTAINING PROTEIN 1"/>
    <property type="match status" value="1"/>
</dbReference>
<dbReference type="Pfam" id="PF01266">
    <property type="entry name" value="DAO"/>
    <property type="match status" value="1"/>
</dbReference>
<reference evidence="3" key="2">
    <citation type="submission" date="2020-09" db="EMBL/GenBank/DDBJ databases">
        <authorList>
            <person name="Sun Q."/>
            <person name="Sedlacek I."/>
        </authorList>
    </citation>
    <scope>NUCLEOTIDE SEQUENCE</scope>
    <source>
        <strain evidence="3">CCM 7217</strain>
    </source>
</reference>